<dbReference type="PANTHER" id="PTHR46889">
    <property type="entry name" value="TRANSPOSASE INSF FOR INSERTION SEQUENCE IS3B-RELATED"/>
    <property type="match status" value="1"/>
</dbReference>
<dbReference type="InterPro" id="IPR012337">
    <property type="entry name" value="RNaseH-like_sf"/>
</dbReference>
<proteinExistence type="predicted"/>
<dbReference type="Proteomes" id="UP000233535">
    <property type="component" value="Unassembled WGS sequence"/>
</dbReference>
<dbReference type="AlphaFoldDB" id="A0A2N3HZD9"/>
<evidence type="ECO:0000313" key="3">
    <source>
        <dbReference type="Proteomes" id="UP000233535"/>
    </source>
</evidence>
<evidence type="ECO:0000313" key="2">
    <source>
        <dbReference type="EMBL" id="PKQ63414.1"/>
    </source>
</evidence>
<protein>
    <submittedName>
        <fullName evidence="2">Integrase</fullName>
    </submittedName>
</protein>
<dbReference type="GO" id="GO:0015074">
    <property type="term" value="P:DNA integration"/>
    <property type="evidence" value="ECO:0007669"/>
    <property type="project" value="InterPro"/>
</dbReference>
<dbReference type="NCBIfam" id="NF033516">
    <property type="entry name" value="transpos_IS3"/>
    <property type="match status" value="1"/>
</dbReference>
<gene>
    <name evidence="2" type="ORF">BZG02_08500</name>
</gene>
<evidence type="ECO:0000259" key="1">
    <source>
        <dbReference type="PROSITE" id="PS50994"/>
    </source>
</evidence>
<dbReference type="InterPro" id="IPR050900">
    <property type="entry name" value="Transposase_IS3/IS150/IS904"/>
</dbReference>
<dbReference type="InterPro" id="IPR001584">
    <property type="entry name" value="Integrase_cat-core"/>
</dbReference>
<keyword evidence="3" id="KW-1185">Reference proteome</keyword>
<organism evidence="2 3">
    <name type="scientific">Labilibaculum filiforme</name>
    <dbReference type="NCBI Taxonomy" id="1940526"/>
    <lineage>
        <taxon>Bacteria</taxon>
        <taxon>Pseudomonadati</taxon>
        <taxon>Bacteroidota</taxon>
        <taxon>Bacteroidia</taxon>
        <taxon>Marinilabiliales</taxon>
        <taxon>Marinifilaceae</taxon>
        <taxon>Labilibaculum</taxon>
    </lineage>
</organism>
<reference evidence="2 3" key="1">
    <citation type="journal article" date="2017" name="Front. Microbiol.">
        <title>Labilibaculum manganireducens gen. nov., sp. nov. and Labilibaculum filiforme sp. nov., Novel Bacteroidetes Isolated from Subsurface Sediments of the Baltic Sea.</title>
        <authorList>
            <person name="Vandieken V."/>
            <person name="Marshall I.P."/>
            <person name="Niemann H."/>
            <person name="Engelen B."/>
            <person name="Cypionka H."/>
        </authorList>
    </citation>
    <scope>NUCLEOTIDE SEQUENCE [LARGE SCALE GENOMIC DNA]</scope>
    <source>
        <strain evidence="2 3">59.16B</strain>
    </source>
</reference>
<dbReference type="SUPFAM" id="SSF53098">
    <property type="entry name" value="Ribonuclease H-like"/>
    <property type="match status" value="1"/>
</dbReference>
<dbReference type="InterPro" id="IPR048020">
    <property type="entry name" value="Transpos_IS3"/>
</dbReference>
<comment type="caution">
    <text evidence="2">The sequence shown here is derived from an EMBL/GenBank/DDBJ whole genome shotgun (WGS) entry which is preliminary data.</text>
</comment>
<feature type="domain" description="Integrase catalytic" evidence="1">
    <location>
        <begin position="113"/>
        <end position="273"/>
    </location>
</feature>
<dbReference type="InterPro" id="IPR025948">
    <property type="entry name" value="HTH-like_dom"/>
</dbReference>
<sequence length="273" mass="31971">MDLKLLVNLTSNISIRNQCDYLGIARSSFYHVPKGESDENLRVMQLMDKHILEEPTAGVLTMQSMLKDHDVHCSYERVRRLMRKANIRAIYPRKHLSVLGEKKYIYPYLLRNQEISKSNQVWEIDISYIPMQHGFMYLTAIIDVYSRYIVGWGLSNSLDADSSLKVVKEAVATHGKPEILNSDQGCQFTCKAYVEYLKRERIQISMDGRGRALDNIYIERFWRTIKYQYIYLNPSDNGLDLYQGIKKWMERYHNRDHQGIGRNKPALIYCNAA</sequence>
<name>A0A2N3HZD9_9BACT</name>
<dbReference type="GO" id="GO:0003676">
    <property type="term" value="F:nucleic acid binding"/>
    <property type="evidence" value="ECO:0007669"/>
    <property type="project" value="InterPro"/>
</dbReference>
<dbReference type="EMBL" id="MVDD01000005">
    <property type="protein sequence ID" value="PKQ63414.1"/>
    <property type="molecule type" value="Genomic_DNA"/>
</dbReference>
<dbReference type="Gene3D" id="3.30.420.10">
    <property type="entry name" value="Ribonuclease H-like superfamily/Ribonuclease H"/>
    <property type="match status" value="1"/>
</dbReference>
<dbReference type="PROSITE" id="PS50994">
    <property type="entry name" value="INTEGRASE"/>
    <property type="match status" value="1"/>
</dbReference>
<dbReference type="Pfam" id="PF13276">
    <property type="entry name" value="HTH_21"/>
    <property type="match status" value="1"/>
</dbReference>
<accession>A0A2N3HZD9</accession>
<dbReference type="PANTHER" id="PTHR46889:SF4">
    <property type="entry name" value="TRANSPOSASE INSO FOR INSERTION SEQUENCE ELEMENT IS911B-RELATED"/>
    <property type="match status" value="1"/>
</dbReference>
<dbReference type="InterPro" id="IPR036397">
    <property type="entry name" value="RNaseH_sf"/>
</dbReference>
<dbReference type="Pfam" id="PF00665">
    <property type="entry name" value="rve"/>
    <property type="match status" value="1"/>
</dbReference>